<reference evidence="1 2" key="1">
    <citation type="submission" date="2020-08" db="EMBL/GenBank/DDBJ databases">
        <title>Genome sequence of Rhizobiales bacterium strain IZ6.</title>
        <authorList>
            <person name="Nakai R."/>
            <person name="Naganuma T."/>
        </authorList>
    </citation>
    <scope>NUCLEOTIDE SEQUENCE [LARGE SCALE GENOMIC DNA]</scope>
    <source>
        <strain evidence="1 2">IZ6</strain>
    </source>
</reference>
<gene>
    <name evidence="1" type="ORF">IZ6_07860</name>
</gene>
<keyword evidence="2" id="KW-1185">Reference proteome</keyword>
<sequence>MITRDDSWPDTSDKYKTGWELEVCARKLTTENLRRYFETIGGKVQKRKWFGRTQKPKDPCAELRRLSQEAPKEQ</sequence>
<organism evidence="1 2">
    <name type="scientific">Terrihabitans soli</name>
    <dbReference type="NCBI Taxonomy" id="708113"/>
    <lineage>
        <taxon>Bacteria</taxon>
        <taxon>Pseudomonadati</taxon>
        <taxon>Pseudomonadota</taxon>
        <taxon>Alphaproteobacteria</taxon>
        <taxon>Hyphomicrobiales</taxon>
        <taxon>Terrihabitans</taxon>
    </lineage>
</organism>
<evidence type="ECO:0000313" key="1">
    <source>
        <dbReference type="EMBL" id="BCJ90051.1"/>
    </source>
</evidence>
<dbReference type="KEGG" id="tso:IZ6_07860"/>
<evidence type="ECO:0000313" key="2">
    <source>
        <dbReference type="Proteomes" id="UP000515317"/>
    </source>
</evidence>
<dbReference type="RefSeq" id="WP_222876711.1">
    <property type="nucleotide sequence ID" value="NZ_AP023361.1"/>
</dbReference>
<dbReference type="Proteomes" id="UP000515317">
    <property type="component" value="Chromosome"/>
</dbReference>
<accession>A0A6S6QSL8</accession>
<dbReference type="AlphaFoldDB" id="A0A6S6QSL8"/>
<dbReference type="EMBL" id="AP023361">
    <property type="protein sequence ID" value="BCJ90051.1"/>
    <property type="molecule type" value="Genomic_DNA"/>
</dbReference>
<proteinExistence type="predicted"/>
<name>A0A6S6QSL8_9HYPH</name>
<protein>
    <submittedName>
        <fullName evidence="1">Uncharacterized protein</fullName>
    </submittedName>
</protein>